<sequence>MAAVKRPYDVISINSDSSEDDLDRFARPPKLARHNNMYSGPDYYQDDYFGQDNMEGLMRTGLIVKDEHAGIPQAEAGATAATPETIESGDEDIDAPLQFGYEDIQDLYHVDIDDFPNEAIVITDTPPTPERGLLDRVLDIVPDVAQDHVTQLLETHQDDIEQVIEVLFAAPYPKERDKRAAEEAAKQTALREQKAAEEAEQNSLLNPQCTFSGKMKDTIIEVLKDEFNTIPVKYIRKIQKTKTHLYATYLALNEAKHADVRPFGKTPRRPLKDVDFDLLATTKDHKANVPILKAQFESAKKAAAEWDLQLRKNLAQKKKAEEEAAAKTLDEVANLEQAKASGAVVECAACFDEFPSNRVVKCASTDAHSVCLECMKIYLESEVGQSSFKLACPGGCDDTFHEPQLRLVPDADALVDELMHLRQEDDLRTAGIDDVEACPFCDFKTVCLPIEIDFEFHCQSFDCGITSCRKCKEETHIPDSCEENQRKRSKDAALTHRHKIEEARSKALIRNCNKCKRSFIKSEGCNKMTCPTCGNLQCYLCGKDVTANYAHFQPPNPCPTFDVNMTVEGRHEQEVNAAAEAAQAEVLRDHPELDKNYLDINFSDNVKEVERPPTLPRPIPDVNQLIHQGEMAQHRRRPFVRAPLFGVRQRPGAGRVPGPLFAGLRRPGMGDQAAAPAGLAANVRPGRGIALDPVNPFIDDFQQRDPFLYANDRNNMAAHGFGFAMPFDRNRQAHANNFLNNDPLFYEPMLYGAPAAMPVAQNQPVWNHNDEEILQQLNQAFAPPLMHNEPVVRLPVNAAPPARVPGGFLNEPNAPFDYNFDPVVPQQDFGYGYAW</sequence>
<dbReference type="OrthoDB" id="10009520at2759"/>
<dbReference type="GeneID" id="25362571"/>
<dbReference type="Gene3D" id="1.20.120.1750">
    <property type="match status" value="1"/>
</dbReference>
<dbReference type="InParanoid" id="A0A074YBZ8"/>
<dbReference type="PANTHER" id="PTHR22770">
    <property type="entry name" value="UBIQUITIN CONJUGATING ENZYME 7 INTERACTING PROTEIN-RELATED"/>
    <property type="match status" value="1"/>
</dbReference>
<dbReference type="GO" id="GO:0008270">
    <property type="term" value="F:zinc ion binding"/>
    <property type="evidence" value="ECO:0007669"/>
    <property type="project" value="UniProtKB-KW"/>
</dbReference>
<keyword evidence="4" id="KW-0677">Repeat</keyword>
<dbReference type="PROSITE" id="PS51873">
    <property type="entry name" value="TRIAD"/>
    <property type="match status" value="1"/>
</dbReference>
<feature type="compositionally biased region" description="Basic and acidic residues" evidence="9">
    <location>
        <begin position="178"/>
        <end position="197"/>
    </location>
</feature>
<dbReference type="Pfam" id="PF26200">
    <property type="entry name" value="Rcat_RNF216"/>
    <property type="match status" value="1"/>
</dbReference>
<keyword evidence="6" id="KW-0833">Ubl conjugation pathway</keyword>
<gene>
    <name evidence="11" type="ORF">AUEXF2481DRAFT_215998</name>
</gene>
<dbReference type="CDD" id="cd20339">
    <property type="entry name" value="BRcat_RBR_RNF216"/>
    <property type="match status" value="1"/>
</dbReference>
<dbReference type="AlphaFoldDB" id="A0A074YBZ8"/>
<evidence type="ECO:0000256" key="5">
    <source>
        <dbReference type="ARBA" id="ARBA00022771"/>
    </source>
</evidence>
<organism evidence="11 12">
    <name type="scientific">Aureobasidium subglaciale (strain EXF-2481)</name>
    <name type="common">Aureobasidium pullulans var. subglaciale</name>
    <dbReference type="NCBI Taxonomy" id="1043005"/>
    <lineage>
        <taxon>Eukaryota</taxon>
        <taxon>Fungi</taxon>
        <taxon>Dikarya</taxon>
        <taxon>Ascomycota</taxon>
        <taxon>Pezizomycotina</taxon>
        <taxon>Dothideomycetes</taxon>
        <taxon>Dothideomycetidae</taxon>
        <taxon>Dothideales</taxon>
        <taxon>Saccotheciaceae</taxon>
        <taxon>Aureobasidium</taxon>
    </lineage>
</organism>
<dbReference type="GO" id="GO:0016740">
    <property type="term" value="F:transferase activity"/>
    <property type="evidence" value="ECO:0007669"/>
    <property type="project" value="UniProtKB-KW"/>
</dbReference>
<dbReference type="InterPro" id="IPR044066">
    <property type="entry name" value="TRIAD_supradom"/>
</dbReference>
<dbReference type="InterPro" id="IPR009060">
    <property type="entry name" value="UBA-like_sf"/>
</dbReference>
<feature type="domain" description="RING-type" evidence="10">
    <location>
        <begin position="343"/>
        <end position="562"/>
    </location>
</feature>
<dbReference type="InterPro" id="IPR047545">
    <property type="entry name" value="BRcat_RBR_RNF216"/>
</dbReference>
<protein>
    <recommendedName>
        <fullName evidence="10">RING-type domain-containing protein</fullName>
    </recommendedName>
</protein>
<keyword evidence="5" id="KW-0863">Zinc-finger</keyword>
<proteinExistence type="predicted"/>
<dbReference type="STRING" id="1043005.A0A074YBZ8"/>
<dbReference type="SUPFAM" id="SSF57850">
    <property type="entry name" value="RING/U-box"/>
    <property type="match status" value="2"/>
</dbReference>
<accession>A0A074YBZ8</accession>
<feature type="region of interest" description="Disordered" evidence="9">
    <location>
        <begin position="1"/>
        <end position="38"/>
    </location>
</feature>
<comment type="pathway">
    <text evidence="1">Protein modification; protein ubiquitination.</text>
</comment>
<feature type="region of interest" description="Disordered" evidence="9">
    <location>
        <begin position="178"/>
        <end position="201"/>
    </location>
</feature>
<dbReference type="Proteomes" id="UP000030641">
    <property type="component" value="Unassembled WGS sequence"/>
</dbReference>
<dbReference type="SUPFAM" id="SSF46934">
    <property type="entry name" value="UBA-like"/>
    <property type="match status" value="1"/>
</dbReference>
<dbReference type="PANTHER" id="PTHR22770:SF47">
    <property type="entry name" value="E3 UBIQUITIN-PROTEIN LIGASE RNF216"/>
    <property type="match status" value="1"/>
</dbReference>
<evidence type="ECO:0000256" key="8">
    <source>
        <dbReference type="SAM" id="Coils"/>
    </source>
</evidence>
<dbReference type="RefSeq" id="XP_013343977.1">
    <property type="nucleotide sequence ID" value="XM_013488523.1"/>
</dbReference>
<dbReference type="EMBL" id="KL584759">
    <property type="protein sequence ID" value="KEQ95323.1"/>
    <property type="molecule type" value="Genomic_DNA"/>
</dbReference>
<evidence type="ECO:0000256" key="1">
    <source>
        <dbReference type="ARBA" id="ARBA00004906"/>
    </source>
</evidence>
<evidence type="ECO:0000259" key="10">
    <source>
        <dbReference type="PROSITE" id="PS51873"/>
    </source>
</evidence>
<evidence type="ECO:0000256" key="6">
    <source>
        <dbReference type="ARBA" id="ARBA00022786"/>
    </source>
</evidence>
<keyword evidence="2" id="KW-0808">Transferase</keyword>
<evidence type="ECO:0000256" key="4">
    <source>
        <dbReference type="ARBA" id="ARBA00022737"/>
    </source>
</evidence>
<keyword evidence="12" id="KW-1185">Reference proteome</keyword>
<evidence type="ECO:0000313" key="11">
    <source>
        <dbReference type="EMBL" id="KEQ95323.1"/>
    </source>
</evidence>
<dbReference type="CDD" id="cd20353">
    <property type="entry name" value="Rcat_RBR_RNF216"/>
    <property type="match status" value="1"/>
</dbReference>
<dbReference type="InterPro" id="IPR051628">
    <property type="entry name" value="LUBAC_E3_Ligases"/>
</dbReference>
<reference evidence="11 12" key="1">
    <citation type="journal article" date="2014" name="BMC Genomics">
        <title>Genome sequencing of four Aureobasidium pullulans varieties: biotechnological potential, stress tolerance, and description of new species.</title>
        <authorList>
            <person name="Gostin Ar C."/>
            <person name="Ohm R.A."/>
            <person name="Kogej T."/>
            <person name="Sonjak S."/>
            <person name="Turk M."/>
            <person name="Zajc J."/>
            <person name="Zalar P."/>
            <person name="Grube M."/>
            <person name="Sun H."/>
            <person name="Han J."/>
            <person name="Sharma A."/>
            <person name="Chiniquy J."/>
            <person name="Ngan C.Y."/>
            <person name="Lipzen A."/>
            <person name="Barry K."/>
            <person name="Grigoriev I.V."/>
            <person name="Gunde-Cimerman N."/>
        </authorList>
    </citation>
    <scope>NUCLEOTIDE SEQUENCE [LARGE SCALE GENOMIC DNA]</scope>
    <source>
        <strain evidence="11 12">EXF-2481</strain>
    </source>
</reference>
<evidence type="ECO:0000256" key="3">
    <source>
        <dbReference type="ARBA" id="ARBA00022723"/>
    </source>
</evidence>
<keyword evidence="7" id="KW-0862">Zinc</keyword>
<dbReference type="HOGENOM" id="CLU_018623_0_0_1"/>
<evidence type="ECO:0000256" key="7">
    <source>
        <dbReference type="ARBA" id="ARBA00022833"/>
    </source>
</evidence>
<dbReference type="OMA" id="QHESHIP"/>
<keyword evidence="8" id="KW-0175">Coiled coil</keyword>
<name>A0A074YBZ8_AURSE</name>
<evidence type="ECO:0000313" key="12">
    <source>
        <dbReference type="Proteomes" id="UP000030641"/>
    </source>
</evidence>
<dbReference type="InterPro" id="IPR047546">
    <property type="entry name" value="Rcat_RBR_RNF216"/>
</dbReference>
<evidence type="ECO:0000256" key="2">
    <source>
        <dbReference type="ARBA" id="ARBA00022679"/>
    </source>
</evidence>
<keyword evidence="3" id="KW-0479">Metal-binding</keyword>
<evidence type="ECO:0000256" key="9">
    <source>
        <dbReference type="SAM" id="MobiDB-lite"/>
    </source>
</evidence>
<feature type="coiled-coil region" evidence="8">
    <location>
        <begin position="303"/>
        <end position="338"/>
    </location>
</feature>